<feature type="compositionally biased region" description="Basic and acidic residues" evidence="1">
    <location>
        <begin position="88"/>
        <end position="108"/>
    </location>
</feature>
<reference evidence="2" key="1">
    <citation type="journal article" date="2019" name="Sci. Rep.">
        <title>Draft genome of Tanacetum cinerariifolium, the natural source of mosquito coil.</title>
        <authorList>
            <person name="Yamashiro T."/>
            <person name="Shiraishi A."/>
            <person name="Satake H."/>
            <person name="Nakayama K."/>
        </authorList>
    </citation>
    <scope>NUCLEOTIDE SEQUENCE</scope>
</reference>
<gene>
    <name evidence="2" type="ORF">Tci_677240</name>
</gene>
<proteinExistence type="predicted"/>
<protein>
    <submittedName>
        <fullName evidence="2">Zf-CCHC domain-containing protein/UBN2 domain-containing protein</fullName>
    </submittedName>
</protein>
<dbReference type="EMBL" id="BKCJ010541819">
    <property type="protein sequence ID" value="GFB05269.1"/>
    <property type="molecule type" value="Genomic_DNA"/>
</dbReference>
<comment type="caution">
    <text evidence="2">The sequence shown here is derived from an EMBL/GenBank/DDBJ whole genome shotgun (WGS) entry which is preliminary data.</text>
</comment>
<dbReference type="GO" id="GO:0008270">
    <property type="term" value="F:zinc ion binding"/>
    <property type="evidence" value="ECO:0007669"/>
    <property type="project" value="InterPro"/>
</dbReference>
<dbReference type="GO" id="GO:0003676">
    <property type="term" value="F:nucleic acid binding"/>
    <property type="evidence" value="ECO:0007669"/>
    <property type="project" value="InterPro"/>
</dbReference>
<sequence length="159" mass="18389">MAIEESKDLTSLSLDELIGNIKVHEMIIKKDSEIGKAKGERRSHALKAKKEYSDEECFTSGSEDEEYAMVVRDFKKFFKTRGRLVRQPRNDKKTFQRSRDDKKGKNDRKCFRCIDPNHLIGECPKPPKDKNQRAFVRGSWSDSGEEDDEKAKEETCLVA</sequence>
<organism evidence="2">
    <name type="scientific">Tanacetum cinerariifolium</name>
    <name type="common">Dalmatian daisy</name>
    <name type="synonym">Chrysanthemum cinerariifolium</name>
    <dbReference type="NCBI Taxonomy" id="118510"/>
    <lineage>
        <taxon>Eukaryota</taxon>
        <taxon>Viridiplantae</taxon>
        <taxon>Streptophyta</taxon>
        <taxon>Embryophyta</taxon>
        <taxon>Tracheophyta</taxon>
        <taxon>Spermatophyta</taxon>
        <taxon>Magnoliopsida</taxon>
        <taxon>eudicotyledons</taxon>
        <taxon>Gunneridae</taxon>
        <taxon>Pentapetalae</taxon>
        <taxon>asterids</taxon>
        <taxon>campanulids</taxon>
        <taxon>Asterales</taxon>
        <taxon>Asteraceae</taxon>
        <taxon>Asteroideae</taxon>
        <taxon>Anthemideae</taxon>
        <taxon>Anthemidinae</taxon>
        <taxon>Tanacetum</taxon>
    </lineage>
</organism>
<feature type="region of interest" description="Disordered" evidence="1">
    <location>
        <begin position="87"/>
        <end position="108"/>
    </location>
</feature>
<name>A0A699KPK8_TANCI</name>
<dbReference type="AlphaFoldDB" id="A0A699KPK8"/>
<evidence type="ECO:0000313" key="2">
    <source>
        <dbReference type="EMBL" id="GFB05269.1"/>
    </source>
</evidence>
<evidence type="ECO:0000256" key="1">
    <source>
        <dbReference type="SAM" id="MobiDB-lite"/>
    </source>
</evidence>
<accession>A0A699KPK8</accession>
<dbReference type="SUPFAM" id="SSF57756">
    <property type="entry name" value="Retrovirus zinc finger-like domains"/>
    <property type="match status" value="1"/>
</dbReference>
<feature type="region of interest" description="Disordered" evidence="1">
    <location>
        <begin position="121"/>
        <end position="159"/>
    </location>
</feature>
<dbReference type="InterPro" id="IPR036875">
    <property type="entry name" value="Znf_CCHC_sf"/>
</dbReference>
<feature type="compositionally biased region" description="Basic and acidic residues" evidence="1">
    <location>
        <begin position="149"/>
        <end position="159"/>
    </location>
</feature>